<gene>
    <name evidence="11 12" type="primary">kdpC</name>
    <name evidence="12" type="ORF">J2N86_03645</name>
</gene>
<protein>
    <recommendedName>
        <fullName evidence="11">Potassium-transporting ATPase KdpC subunit</fullName>
    </recommendedName>
    <alternativeName>
        <fullName evidence="11">ATP phosphohydrolase [potassium-transporting] C chain</fullName>
    </alternativeName>
    <alternativeName>
        <fullName evidence="11">Potassium-binding and translocating subunit C</fullName>
    </alternativeName>
    <alternativeName>
        <fullName evidence="11">Potassium-translocating ATPase C chain</fullName>
    </alternativeName>
</protein>
<comment type="function">
    <text evidence="11">Part of the high-affinity ATP-driven potassium transport (or Kdp) system, which catalyzes the hydrolysis of ATP coupled with the electrogenic transport of potassium into the cytoplasm. This subunit acts as a catalytic chaperone that increases the ATP-binding affinity of the ATP-hydrolyzing subunit KdpB by the formation of a transient KdpB/KdpC/ATP ternary complex.</text>
</comment>
<dbReference type="RefSeq" id="WP_252581047.1">
    <property type="nucleotide sequence ID" value="NZ_CP071527.1"/>
</dbReference>
<reference evidence="12" key="1">
    <citation type="submission" date="2021-03" db="EMBL/GenBank/DDBJ databases">
        <title>Legionella lytica PCM 2298.</title>
        <authorList>
            <person name="Koper P."/>
        </authorList>
    </citation>
    <scope>NUCLEOTIDE SEQUENCE</scope>
    <source>
        <strain evidence="12">PCM 2298</strain>
    </source>
</reference>
<dbReference type="EMBL" id="CP071527">
    <property type="protein sequence ID" value="USQ14429.1"/>
    <property type="molecule type" value="Genomic_DNA"/>
</dbReference>
<name>A0ABY4YBJ8_9GAMM</name>
<dbReference type="PIRSF" id="PIRSF001296">
    <property type="entry name" value="K_ATPase_KdpC"/>
    <property type="match status" value="1"/>
</dbReference>
<evidence type="ECO:0000256" key="9">
    <source>
        <dbReference type="ARBA" id="ARBA00023065"/>
    </source>
</evidence>
<comment type="similarity">
    <text evidence="11">Belongs to the KdpC family.</text>
</comment>
<organism evidence="12 13">
    <name type="scientific">Legionella lytica</name>
    <dbReference type="NCBI Taxonomy" id="96232"/>
    <lineage>
        <taxon>Bacteria</taxon>
        <taxon>Pseudomonadati</taxon>
        <taxon>Pseudomonadota</taxon>
        <taxon>Gammaproteobacteria</taxon>
        <taxon>Legionellales</taxon>
        <taxon>Legionellaceae</taxon>
        <taxon>Legionella</taxon>
    </lineage>
</organism>
<dbReference type="PANTHER" id="PTHR30042:SF2">
    <property type="entry name" value="POTASSIUM-TRANSPORTING ATPASE KDPC SUBUNIT"/>
    <property type="match status" value="1"/>
</dbReference>
<evidence type="ECO:0000256" key="11">
    <source>
        <dbReference type="HAMAP-Rule" id="MF_00276"/>
    </source>
</evidence>
<evidence type="ECO:0000256" key="3">
    <source>
        <dbReference type="ARBA" id="ARBA00022538"/>
    </source>
</evidence>
<evidence type="ECO:0000256" key="10">
    <source>
        <dbReference type="ARBA" id="ARBA00023136"/>
    </source>
</evidence>
<evidence type="ECO:0000256" key="6">
    <source>
        <dbReference type="ARBA" id="ARBA00022840"/>
    </source>
</evidence>
<dbReference type="HAMAP" id="MF_00276">
    <property type="entry name" value="KdpC"/>
    <property type="match status" value="1"/>
</dbReference>
<dbReference type="NCBIfam" id="NF001454">
    <property type="entry name" value="PRK00315.1"/>
    <property type="match status" value="1"/>
</dbReference>
<keyword evidence="13" id="KW-1185">Reference proteome</keyword>
<keyword evidence="8 11" id="KW-1133">Transmembrane helix</keyword>
<keyword evidence="9 11" id="KW-0406">Ion transport</keyword>
<comment type="subunit">
    <text evidence="11">The system is composed of three essential subunits: KdpA, KdpB and KdpC.</text>
</comment>
<keyword evidence="4 11" id="KW-0812">Transmembrane</keyword>
<dbReference type="Proteomes" id="UP001057474">
    <property type="component" value="Chromosome"/>
</dbReference>
<keyword evidence="3 11" id="KW-0633">Potassium transport</keyword>
<sequence>MLKEAINQMKTALILLILLSVLTGFIYPLTVTGLAQIFFPWKANGSLIKQNNQFVGSQLIGQPFSDGAYFWGRPSATTPYAYNGAASSGSNFGPSNPNFLSIVKERMTHLRQADPQNEQAVPIDLVTASGSGLDPEISPVAARYQVPRIANIRKLPEADIYQLVEQYSKPRTLRILGEPRVNVLELNLALDNLRSRNAPKSP</sequence>
<evidence type="ECO:0000313" key="12">
    <source>
        <dbReference type="EMBL" id="USQ14429.1"/>
    </source>
</evidence>
<evidence type="ECO:0000313" key="13">
    <source>
        <dbReference type="Proteomes" id="UP001057474"/>
    </source>
</evidence>
<keyword evidence="6 11" id="KW-0067">ATP-binding</keyword>
<comment type="subcellular location">
    <subcellularLocation>
        <location evidence="11">Cell membrane</location>
        <topology evidence="11">Single-pass membrane protein</topology>
    </subcellularLocation>
</comment>
<keyword evidence="7 11" id="KW-0630">Potassium</keyword>
<keyword evidence="1 11" id="KW-0813">Transport</keyword>
<dbReference type="PANTHER" id="PTHR30042">
    <property type="entry name" value="POTASSIUM-TRANSPORTING ATPASE C CHAIN"/>
    <property type="match status" value="1"/>
</dbReference>
<dbReference type="NCBIfam" id="TIGR00681">
    <property type="entry name" value="kdpC"/>
    <property type="match status" value="1"/>
</dbReference>
<keyword evidence="10 11" id="KW-0472">Membrane</keyword>
<proteinExistence type="inferred from homology"/>
<evidence type="ECO:0000256" key="7">
    <source>
        <dbReference type="ARBA" id="ARBA00022958"/>
    </source>
</evidence>
<keyword evidence="5 11" id="KW-0547">Nucleotide-binding</keyword>
<evidence type="ECO:0000256" key="1">
    <source>
        <dbReference type="ARBA" id="ARBA00022448"/>
    </source>
</evidence>
<evidence type="ECO:0000256" key="5">
    <source>
        <dbReference type="ARBA" id="ARBA00022741"/>
    </source>
</evidence>
<keyword evidence="2 11" id="KW-1003">Cell membrane</keyword>
<accession>A0ABY4YBJ8</accession>
<dbReference type="Pfam" id="PF02669">
    <property type="entry name" value="KdpC"/>
    <property type="match status" value="1"/>
</dbReference>
<dbReference type="InterPro" id="IPR003820">
    <property type="entry name" value="KdpC"/>
</dbReference>
<evidence type="ECO:0000256" key="4">
    <source>
        <dbReference type="ARBA" id="ARBA00022692"/>
    </source>
</evidence>
<evidence type="ECO:0000256" key="8">
    <source>
        <dbReference type="ARBA" id="ARBA00022989"/>
    </source>
</evidence>
<evidence type="ECO:0000256" key="2">
    <source>
        <dbReference type="ARBA" id="ARBA00022475"/>
    </source>
</evidence>